<proteinExistence type="predicted"/>
<keyword evidence="3" id="KW-1185">Reference proteome</keyword>
<feature type="compositionally biased region" description="Polar residues" evidence="1">
    <location>
        <begin position="147"/>
        <end position="158"/>
    </location>
</feature>
<dbReference type="Proteomes" id="UP000826656">
    <property type="component" value="Unassembled WGS sequence"/>
</dbReference>
<dbReference type="EMBL" id="JAIVGD010000023">
    <property type="protein sequence ID" value="KAH0742810.1"/>
    <property type="molecule type" value="Genomic_DNA"/>
</dbReference>
<name>A0ABQ7U7B1_SOLTU</name>
<feature type="region of interest" description="Disordered" evidence="1">
    <location>
        <begin position="1"/>
        <end position="26"/>
    </location>
</feature>
<evidence type="ECO:0000313" key="2">
    <source>
        <dbReference type="EMBL" id="KAH0742810.1"/>
    </source>
</evidence>
<feature type="compositionally biased region" description="Basic and acidic residues" evidence="1">
    <location>
        <begin position="165"/>
        <end position="179"/>
    </location>
</feature>
<organism evidence="2 3">
    <name type="scientific">Solanum tuberosum</name>
    <name type="common">Potato</name>
    <dbReference type="NCBI Taxonomy" id="4113"/>
    <lineage>
        <taxon>Eukaryota</taxon>
        <taxon>Viridiplantae</taxon>
        <taxon>Streptophyta</taxon>
        <taxon>Embryophyta</taxon>
        <taxon>Tracheophyta</taxon>
        <taxon>Spermatophyta</taxon>
        <taxon>Magnoliopsida</taxon>
        <taxon>eudicotyledons</taxon>
        <taxon>Gunneridae</taxon>
        <taxon>Pentapetalae</taxon>
        <taxon>asterids</taxon>
        <taxon>lamiids</taxon>
        <taxon>Solanales</taxon>
        <taxon>Solanaceae</taxon>
        <taxon>Solanoideae</taxon>
        <taxon>Solaneae</taxon>
        <taxon>Solanum</taxon>
    </lineage>
</organism>
<evidence type="ECO:0000313" key="3">
    <source>
        <dbReference type="Proteomes" id="UP000826656"/>
    </source>
</evidence>
<feature type="region of interest" description="Disordered" evidence="1">
    <location>
        <begin position="147"/>
        <end position="235"/>
    </location>
</feature>
<dbReference type="PANTHER" id="PTHR48302:SF2">
    <property type="entry name" value="DUF1985 DOMAIN-CONTAINING PROTEIN"/>
    <property type="match status" value="1"/>
</dbReference>
<dbReference type="PANTHER" id="PTHR48302">
    <property type="entry name" value="ULP1 PROTEASE FAMILY, C-TERMINAL CATALYTIC DOMAIN CONTAINING PROTEIN"/>
    <property type="match status" value="1"/>
</dbReference>
<accession>A0ABQ7U7B1</accession>
<evidence type="ECO:0000256" key="1">
    <source>
        <dbReference type="SAM" id="MobiDB-lite"/>
    </source>
</evidence>
<reference evidence="2 3" key="1">
    <citation type="journal article" date="2021" name="bioRxiv">
        <title>Chromosome-scale and haplotype-resolved genome assembly of a tetraploid potato cultivar.</title>
        <authorList>
            <person name="Sun H."/>
            <person name="Jiao W.-B."/>
            <person name="Krause K."/>
            <person name="Campoy J.A."/>
            <person name="Goel M."/>
            <person name="Folz-Donahue K."/>
            <person name="Kukat C."/>
            <person name="Huettel B."/>
            <person name="Schneeberger K."/>
        </authorList>
    </citation>
    <scope>NUCLEOTIDE SEQUENCE [LARGE SCALE GENOMIC DNA]</scope>
    <source>
        <strain evidence="2">SolTubOtavaFocal</strain>
        <tissue evidence="2">Leaves</tissue>
    </source>
</reference>
<sequence length="521" mass="58724">MDSQSPSKRFTRGIHLHGKNSVEQPSFSLGLTQDFGEVADSMSKSNAMQEIISKLKNDPIRLEEMSTKSKQSNIRIVEGDDNAKRKEVVVSGSLEHDEAVKFLGKREPTRTPHMQCYTNIELVFQNLNPTPMELKILELPLEYVQSDQSPTEISAANDSNDDFQDPPHPKNNKGKEKVDTCSSPPKKKSRQTVTPIQKKTPPRVISKKPYLSKSPRHANVPKRPKSPLPKRQAKQCANVASYTGNKQNIEIKSSVASEIPSTSKSHNFSISRDEFDQFKISGDGVEVTHKVPTSPAGHSGFSPLGQQFNTPEPQVHNNSEVPITFEVQNTSEFSNIYEVQNTSEKEDCQDVPIEVNKEGSQFMNDQADFNNSSFRDLLNVIFDQTEKMEKEEFTYTNKSGSSDANKLVVEEVFMCPAPLQMVRDDQSNRNPERSMVLHPLLVVDEHTPLPIPRERRLGPINISPYVTSFGSESGSSSRFTFTFDLKHLFVSMSDVDLTTLLLVKHNTKKDKEERYKKKKIV</sequence>
<feature type="compositionally biased region" description="Basic residues" evidence="1">
    <location>
        <begin position="9"/>
        <end position="18"/>
    </location>
</feature>
<feature type="compositionally biased region" description="Basic residues" evidence="1">
    <location>
        <begin position="214"/>
        <end position="225"/>
    </location>
</feature>
<protein>
    <submittedName>
        <fullName evidence="2">Uncharacterized protein</fullName>
    </submittedName>
</protein>
<gene>
    <name evidence="2" type="ORF">KY290_030803</name>
</gene>
<comment type="caution">
    <text evidence="2">The sequence shown here is derived from an EMBL/GenBank/DDBJ whole genome shotgun (WGS) entry which is preliminary data.</text>
</comment>